<dbReference type="PROSITE" id="PS00236">
    <property type="entry name" value="NEUROTR_ION_CHANNEL"/>
    <property type="match status" value="1"/>
</dbReference>
<evidence type="ECO:0000259" key="11">
    <source>
        <dbReference type="Pfam" id="PF02931"/>
    </source>
</evidence>
<dbReference type="STRING" id="8090.ENSORLP00000037873"/>
<dbReference type="GO" id="GO:1902476">
    <property type="term" value="P:chloride transmembrane transport"/>
    <property type="evidence" value="ECO:0000318"/>
    <property type="project" value="GO_Central"/>
</dbReference>
<organism evidence="12 13">
    <name type="scientific">Oryzias latipes</name>
    <name type="common">Japanese rice fish</name>
    <name type="synonym">Japanese killifish</name>
    <dbReference type="NCBI Taxonomy" id="8090"/>
    <lineage>
        <taxon>Eukaryota</taxon>
        <taxon>Metazoa</taxon>
        <taxon>Chordata</taxon>
        <taxon>Craniata</taxon>
        <taxon>Vertebrata</taxon>
        <taxon>Euteleostomi</taxon>
        <taxon>Actinopterygii</taxon>
        <taxon>Neopterygii</taxon>
        <taxon>Teleostei</taxon>
        <taxon>Neoteleostei</taxon>
        <taxon>Acanthomorphata</taxon>
        <taxon>Ovalentaria</taxon>
        <taxon>Atherinomorphae</taxon>
        <taxon>Beloniformes</taxon>
        <taxon>Adrianichthyidae</taxon>
        <taxon>Oryziinae</taxon>
        <taxon>Oryzias</taxon>
    </lineage>
</organism>
<dbReference type="GO" id="GO:0045211">
    <property type="term" value="C:postsynaptic membrane"/>
    <property type="evidence" value="ECO:0007669"/>
    <property type="project" value="UniProtKB-SubCell"/>
</dbReference>
<keyword evidence="6" id="KW-0628">Postsynaptic cell membrane</keyword>
<dbReference type="Pfam" id="PF02931">
    <property type="entry name" value="Neur_chan_LBD"/>
    <property type="match status" value="1"/>
</dbReference>
<dbReference type="Proteomes" id="UP000001038">
    <property type="component" value="Chromosome 1"/>
</dbReference>
<proteinExistence type="inferred from homology"/>
<dbReference type="SUPFAM" id="SSF63712">
    <property type="entry name" value="Nicotinic receptor ligand binding domain-like"/>
    <property type="match status" value="1"/>
</dbReference>
<dbReference type="GeneTree" id="ENSGT00940000159047"/>
<evidence type="ECO:0000256" key="8">
    <source>
        <dbReference type="ARBA" id="ARBA00024167"/>
    </source>
</evidence>
<dbReference type="FunFam" id="2.70.170.10:FF:000002">
    <property type="entry name" value="Glycine receptor alpha 1 subunit"/>
    <property type="match status" value="1"/>
</dbReference>
<feature type="domain" description="Neurotransmitter-gated ion-channel ligand-binding" evidence="11">
    <location>
        <begin position="48"/>
        <end position="242"/>
    </location>
</feature>
<reference evidence="12" key="3">
    <citation type="submission" date="2025-09" db="UniProtKB">
        <authorList>
            <consortium name="Ensembl"/>
        </authorList>
    </citation>
    <scope>IDENTIFICATION</scope>
    <source>
        <strain evidence="12">Hd-rR</strain>
    </source>
</reference>
<keyword evidence="4" id="KW-0675">Receptor</keyword>
<keyword evidence="10" id="KW-0406">Ion transport</keyword>
<evidence type="ECO:0000256" key="1">
    <source>
        <dbReference type="ARBA" id="ARBA00023018"/>
    </source>
</evidence>
<keyword evidence="10" id="KW-0407">Ion channel</keyword>
<comment type="similarity">
    <text evidence="10">Belongs to the ligand-gated ion channel (TC 1.A.9) family.</text>
</comment>
<keyword evidence="10" id="KW-0813">Transport</keyword>
<keyword evidence="13" id="KW-1185">Reference proteome</keyword>
<dbReference type="GO" id="GO:0022824">
    <property type="term" value="F:transmitter-gated monoatomic ion channel activity"/>
    <property type="evidence" value="ECO:0007669"/>
    <property type="project" value="InterPro"/>
</dbReference>
<dbReference type="Ensembl" id="ENSORLT00000030524.1">
    <property type="protein sequence ID" value="ENSORLP00000037873.1"/>
    <property type="gene ID" value="ENSORLG00000020339.2"/>
</dbReference>
<dbReference type="GO" id="GO:0005231">
    <property type="term" value="F:excitatory extracellular ligand-gated monoatomic ion channel activity"/>
    <property type="evidence" value="ECO:0000318"/>
    <property type="project" value="GO_Central"/>
</dbReference>
<evidence type="ECO:0000256" key="2">
    <source>
        <dbReference type="ARBA" id="ARBA00023136"/>
    </source>
</evidence>
<reference evidence="12 13" key="1">
    <citation type="journal article" date="2007" name="Nature">
        <title>The medaka draft genome and insights into vertebrate genome evolution.</title>
        <authorList>
            <person name="Kasahara M."/>
            <person name="Naruse K."/>
            <person name="Sasaki S."/>
            <person name="Nakatani Y."/>
            <person name="Qu W."/>
            <person name="Ahsan B."/>
            <person name="Yamada T."/>
            <person name="Nagayasu Y."/>
            <person name="Doi K."/>
            <person name="Kasai Y."/>
            <person name="Jindo T."/>
            <person name="Kobayashi D."/>
            <person name="Shimada A."/>
            <person name="Toyoda A."/>
            <person name="Kuroki Y."/>
            <person name="Fujiyama A."/>
            <person name="Sasaki T."/>
            <person name="Shimizu A."/>
            <person name="Asakawa S."/>
            <person name="Shimizu N."/>
            <person name="Hashimoto S."/>
            <person name="Yang J."/>
            <person name="Lee Y."/>
            <person name="Matsushima K."/>
            <person name="Sugano S."/>
            <person name="Sakaizumi M."/>
            <person name="Narita T."/>
            <person name="Ohishi K."/>
            <person name="Haga S."/>
            <person name="Ohta F."/>
            <person name="Nomoto H."/>
            <person name="Nogata K."/>
            <person name="Morishita T."/>
            <person name="Endo T."/>
            <person name="Shin-I T."/>
            <person name="Takeda H."/>
            <person name="Morishita S."/>
            <person name="Kohara Y."/>
        </authorList>
    </citation>
    <scope>NUCLEOTIDE SEQUENCE [LARGE SCALE GENOMIC DNA]</scope>
    <source>
        <strain evidence="12 13">Hd-rR</strain>
    </source>
</reference>
<evidence type="ECO:0000256" key="9">
    <source>
        <dbReference type="ARBA" id="ARBA00034104"/>
    </source>
</evidence>
<dbReference type="PANTHER" id="PTHR18945">
    <property type="entry name" value="NEUROTRANSMITTER GATED ION CHANNEL"/>
    <property type="match status" value="1"/>
</dbReference>
<keyword evidence="3" id="KW-1015">Disulfide bond</keyword>
<evidence type="ECO:0000256" key="6">
    <source>
        <dbReference type="ARBA" id="ARBA00023257"/>
    </source>
</evidence>
<comment type="catalytic activity">
    <reaction evidence="8">
        <text>chloride(in) = chloride(out)</text>
        <dbReference type="Rhea" id="RHEA:29823"/>
        <dbReference type="ChEBI" id="CHEBI:17996"/>
    </reaction>
</comment>
<dbReference type="Gene3D" id="2.70.170.10">
    <property type="entry name" value="Neurotransmitter-gated ion-channel ligand-binding domain"/>
    <property type="match status" value="1"/>
</dbReference>
<sequence>MMKRRELCGACPSVVWKLLLLLSVSRCKEMDAAVRARHAPMSPSDFLDKLMGRTSGYDARIRPNFKGPPVNVSCNIFINSFGSIAETTMDYRVNIFLRQQWNDPRLAYAEYPDDSLDLDPSMLDSIWKPDLFFANEKGAHFHEVTTDNKLLRIFKNGNVLYSIRLTLTLSCPMDLKNFPMDVQTCIMQLESFGYTMNDLIFQWQENGPVQVAEGLTLPQFILKDESDLRYCTKHYNTGSTQTHKNQHTQRHKLKPGGQSEGLILCLKFRWFSIIQVNQIMCVNPIIQVNQIMCVNPIIQVNQIMCVNPIIQVNQIMCVNPIIQVNQIMCINPIIQVNQIMCINPIIQVNQIMCVNPIIQVNQIMCVNPIIQVNQIMCVNPIIQVNQIMCVYPIIQVNQIMCINPIIQVNQIMCVNPIIQVNQIMCVNPIIQVNQIMCVNPIIQVNQIMCINPIIQVNQIMCVNPIIQVNQIMCVNPIIQVNQIMCVNPIIQVNQIMCVYPIIQVNQIMCVNPIIQVNQIMCVNPIIQVNQIMCVNPIIQVNQIMCVNPIIQVNQIMCINPIIQVNQIIILNQRSHFGSFTWAYLF</sequence>
<reference evidence="12" key="2">
    <citation type="submission" date="2025-08" db="UniProtKB">
        <authorList>
            <consortium name="Ensembl"/>
        </authorList>
    </citation>
    <scope>IDENTIFICATION</scope>
    <source>
        <strain evidence="12">Hd-rR</strain>
    </source>
</reference>
<evidence type="ECO:0000256" key="10">
    <source>
        <dbReference type="RuleBase" id="RU000687"/>
    </source>
</evidence>
<keyword evidence="1" id="KW-0770">Synapse</keyword>
<feature type="signal peptide" evidence="10">
    <location>
        <begin position="1"/>
        <end position="27"/>
    </location>
</feature>
<name>A0A3B3I230_ORYLA</name>
<comment type="subcellular location">
    <subcellularLocation>
        <location evidence="9">Postsynaptic cell membrane</location>
        <topology evidence="9">Multi-pass membrane protein</topology>
    </subcellularLocation>
</comment>
<dbReference type="InterPro" id="IPR006202">
    <property type="entry name" value="Neur_chan_lig-bd"/>
</dbReference>
<evidence type="ECO:0000256" key="5">
    <source>
        <dbReference type="ARBA" id="ARBA00023180"/>
    </source>
</evidence>
<dbReference type="InParanoid" id="A0A3B3I230"/>
<dbReference type="InterPro" id="IPR018000">
    <property type="entry name" value="Neurotransmitter_ion_chnl_CS"/>
</dbReference>
<evidence type="ECO:0000313" key="12">
    <source>
        <dbReference type="Ensembl" id="ENSORLP00000037873.1"/>
    </source>
</evidence>
<evidence type="ECO:0000313" key="13">
    <source>
        <dbReference type="Proteomes" id="UP000001038"/>
    </source>
</evidence>
<gene>
    <name evidence="12" type="primary">glra3</name>
</gene>
<accession>A0A3B3I230</accession>
<keyword evidence="7" id="KW-1071">Ligand-gated ion channel</keyword>
<dbReference type="AlphaFoldDB" id="A0A3B3I230"/>
<dbReference type="InterPro" id="IPR006201">
    <property type="entry name" value="Neur_channel"/>
</dbReference>
<dbReference type="InterPro" id="IPR036734">
    <property type="entry name" value="Neur_chan_lig-bd_sf"/>
</dbReference>
<keyword evidence="2" id="KW-0472">Membrane</keyword>
<evidence type="ECO:0000256" key="4">
    <source>
        <dbReference type="ARBA" id="ARBA00023170"/>
    </source>
</evidence>
<dbReference type="GO" id="GO:0004888">
    <property type="term" value="F:transmembrane signaling receptor activity"/>
    <property type="evidence" value="ECO:0007669"/>
    <property type="project" value="InterPro"/>
</dbReference>
<dbReference type="Bgee" id="ENSORLG00000020339">
    <property type="expression patterns" value="Expressed in intestine and 7 other cell types or tissues"/>
</dbReference>
<feature type="chain" id="PRO_5022258749" description="Neurotransmitter-gated ion-channel ligand-binding domain-containing protein" evidence="10">
    <location>
        <begin position="28"/>
        <end position="585"/>
    </location>
</feature>
<dbReference type="InterPro" id="IPR008127">
    <property type="entry name" value="Glycine_rcpt_A"/>
</dbReference>
<dbReference type="PRINTS" id="PR00252">
    <property type="entry name" value="NRIONCHANNEL"/>
</dbReference>
<evidence type="ECO:0000256" key="3">
    <source>
        <dbReference type="ARBA" id="ARBA00023157"/>
    </source>
</evidence>
<dbReference type="PRINTS" id="PR01673">
    <property type="entry name" value="GLYRALPHA"/>
</dbReference>
<dbReference type="GO" id="GO:0016594">
    <property type="term" value="F:glycine binding"/>
    <property type="evidence" value="ECO:0007669"/>
    <property type="project" value="InterPro"/>
</dbReference>
<keyword evidence="10" id="KW-0732">Signal</keyword>
<keyword evidence="5" id="KW-0325">Glycoprotein</keyword>
<protein>
    <recommendedName>
        <fullName evidence="11">Neurotransmitter-gated ion-channel ligand-binding domain-containing protein</fullName>
    </recommendedName>
</protein>
<evidence type="ECO:0000256" key="7">
    <source>
        <dbReference type="ARBA" id="ARBA00023286"/>
    </source>
</evidence>